<evidence type="ECO:0000313" key="3">
    <source>
        <dbReference type="Proteomes" id="UP001140091"/>
    </source>
</evidence>
<dbReference type="GO" id="GO:0070461">
    <property type="term" value="C:SAGA-type complex"/>
    <property type="evidence" value="ECO:0007669"/>
    <property type="project" value="InterPro"/>
</dbReference>
<gene>
    <name evidence="2" type="ORF">H1R20_g9277</name>
</gene>
<dbReference type="Pfam" id="PF12767">
    <property type="entry name" value="SAGA-Tad1"/>
    <property type="match status" value="1"/>
</dbReference>
<organism evidence="2 3">
    <name type="scientific">Candolleomyces eurysporus</name>
    <dbReference type="NCBI Taxonomy" id="2828524"/>
    <lineage>
        <taxon>Eukaryota</taxon>
        <taxon>Fungi</taxon>
        <taxon>Dikarya</taxon>
        <taxon>Basidiomycota</taxon>
        <taxon>Agaricomycotina</taxon>
        <taxon>Agaricomycetes</taxon>
        <taxon>Agaricomycetidae</taxon>
        <taxon>Agaricales</taxon>
        <taxon>Agaricineae</taxon>
        <taxon>Psathyrellaceae</taxon>
        <taxon>Candolleomyces</taxon>
    </lineage>
</organism>
<keyword evidence="3" id="KW-1185">Reference proteome</keyword>
<dbReference type="OrthoDB" id="10264870at2759"/>
<dbReference type="EMBL" id="JANBPK010000957">
    <property type="protein sequence ID" value="KAJ2927819.1"/>
    <property type="molecule type" value="Genomic_DNA"/>
</dbReference>
<accession>A0A9W8MGL2</accession>
<dbReference type="AlphaFoldDB" id="A0A9W8MGL2"/>
<feature type="compositionally biased region" description="Polar residues" evidence="1">
    <location>
        <begin position="147"/>
        <end position="167"/>
    </location>
</feature>
<comment type="caution">
    <text evidence="2">The sequence shown here is derived from an EMBL/GenBank/DDBJ whole genome shotgun (WGS) entry which is preliminary data.</text>
</comment>
<feature type="region of interest" description="Disordered" evidence="1">
    <location>
        <begin position="143"/>
        <end position="215"/>
    </location>
</feature>
<feature type="non-terminal residue" evidence="2">
    <location>
        <position position="238"/>
    </location>
</feature>
<evidence type="ECO:0000313" key="2">
    <source>
        <dbReference type="EMBL" id="KAJ2927819.1"/>
    </source>
</evidence>
<sequence>MSLDTTGNLKQQLINNLGPKYPVYHEALQNFATGKISRVEFEDTVKQVLTTAALLQIHNALIISLFDATAAYKRNAAVAAATSQSHDTTATPPPPTVPKAPLRKRKRTLLPYQGPDVSEDERSLRSMRLKKWVLAMGRKERDRLKNLPNTTVNPSLPSVAQPPSTALPTPVAVEGQPPPPPPPIVAQPHLPPPLINPGRPRPELDEISSERGDNQAPDFLFIFTVPPAPRLNSTFMIA</sequence>
<dbReference type="InterPro" id="IPR024738">
    <property type="entry name" value="Hfi1/Tada1"/>
</dbReference>
<feature type="region of interest" description="Disordered" evidence="1">
    <location>
        <begin position="81"/>
        <end position="101"/>
    </location>
</feature>
<reference evidence="2" key="1">
    <citation type="submission" date="2022-06" db="EMBL/GenBank/DDBJ databases">
        <title>Genome Sequence of Candolleomyces eurysporus.</title>
        <authorList>
            <person name="Buettner E."/>
        </authorList>
    </citation>
    <scope>NUCLEOTIDE SEQUENCE</scope>
    <source>
        <strain evidence="2">VTCC 930004</strain>
    </source>
</reference>
<proteinExistence type="predicted"/>
<dbReference type="Proteomes" id="UP001140091">
    <property type="component" value="Unassembled WGS sequence"/>
</dbReference>
<feature type="compositionally biased region" description="Basic and acidic residues" evidence="1">
    <location>
        <begin position="200"/>
        <end position="213"/>
    </location>
</feature>
<protein>
    <submittedName>
        <fullName evidence="2">Uncharacterized protein</fullName>
    </submittedName>
</protein>
<evidence type="ECO:0000256" key="1">
    <source>
        <dbReference type="SAM" id="MobiDB-lite"/>
    </source>
</evidence>
<name>A0A9W8MGL2_9AGAR</name>
<feature type="compositionally biased region" description="Pro residues" evidence="1">
    <location>
        <begin position="176"/>
        <end position="195"/>
    </location>
</feature>